<keyword evidence="2" id="KW-0175">Coiled coil</keyword>
<evidence type="ECO:0000313" key="4">
    <source>
        <dbReference type="EMBL" id="KAF5311441.1"/>
    </source>
</evidence>
<comment type="similarity">
    <text evidence="1">Belongs to the OPA3 family.</text>
</comment>
<dbReference type="InterPro" id="IPR010754">
    <property type="entry name" value="OPA3-like"/>
</dbReference>
<dbReference type="PANTHER" id="PTHR12499:SF0">
    <property type="entry name" value="OPTIC ATROPHY 3 PROTEIN"/>
    <property type="match status" value="1"/>
</dbReference>
<evidence type="ECO:0000256" key="3">
    <source>
        <dbReference type="SAM" id="MobiDB-lite"/>
    </source>
</evidence>
<feature type="compositionally biased region" description="Basic and acidic residues" evidence="3">
    <location>
        <begin position="226"/>
        <end position="240"/>
    </location>
</feature>
<evidence type="ECO:0000256" key="2">
    <source>
        <dbReference type="ARBA" id="ARBA00023054"/>
    </source>
</evidence>
<feature type="region of interest" description="Disordered" evidence="3">
    <location>
        <begin position="181"/>
        <end position="240"/>
    </location>
</feature>
<dbReference type="Pfam" id="PF07047">
    <property type="entry name" value="OPA3"/>
    <property type="match status" value="1"/>
</dbReference>
<proteinExistence type="inferred from homology"/>
<evidence type="ECO:0000256" key="1">
    <source>
        <dbReference type="ARBA" id="ARBA00007584"/>
    </source>
</evidence>
<feature type="compositionally biased region" description="Low complexity" evidence="3">
    <location>
        <begin position="181"/>
        <end position="194"/>
    </location>
</feature>
<name>A0A8H5ET62_9AGAR</name>
<dbReference type="Proteomes" id="UP000541558">
    <property type="component" value="Unassembled WGS sequence"/>
</dbReference>
<organism evidence="4 5">
    <name type="scientific">Ephemerocybe angulata</name>
    <dbReference type="NCBI Taxonomy" id="980116"/>
    <lineage>
        <taxon>Eukaryota</taxon>
        <taxon>Fungi</taxon>
        <taxon>Dikarya</taxon>
        <taxon>Basidiomycota</taxon>
        <taxon>Agaricomycotina</taxon>
        <taxon>Agaricomycetes</taxon>
        <taxon>Agaricomycetidae</taxon>
        <taxon>Agaricales</taxon>
        <taxon>Agaricineae</taxon>
        <taxon>Psathyrellaceae</taxon>
        <taxon>Ephemerocybe</taxon>
    </lineage>
</organism>
<dbReference type="AlphaFoldDB" id="A0A8H5ET62"/>
<dbReference type="OrthoDB" id="2129069at2759"/>
<evidence type="ECO:0008006" key="6">
    <source>
        <dbReference type="Google" id="ProtNLM"/>
    </source>
</evidence>
<comment type="caution">
    <text evidence="4">The sequence shown here is derived from an EMBL/GenBank/DDBJ whole genome shotgun (WGS) entry which is preliminary data.</text>
</comment>
<reference evidence="4 5" key="1">
    <citation type="journal article" date="2020" name="ISME J.">
        <title>Uncovering the hidden diversity of litter-decomposition mechanisms in mushroom-forming fungi.</title>
        <authorList>
            <person name="Floudas D."/>
            <person name="Bentzer J."/>
            <person name="Ahren D."/>
            <person name="Johansson T."/>
            <person name="Persson P."/>
            <person name="Tunlid A."/>
        </authorList>
    </citation>
    <scope>NUCLEOTIDE SEQUENCE [LARGE SCALE GENOMIC DNA]</scope>
    <source>
        <strain evidence="4 5">CBS 175.51</strain>
    </source>
</reference>
<protein>
    <recommendedName>
        <fullName evidence="6">OPA3-domain-containing protein</fullName>
    </recommendedName>
</protein>
<gene>
    <name evidence="4" type="ORF">D9611_011651</name>
</gene>
<dbReference type="PANTHER" id="PTHR12499">
    <property type="entry name" value="OPTIC ATROPHY 3 PROTEIN OPA3"/>
    <property type="match status" value="1"/>
</dbReference>
<keyword evidence="5" id="KW-1185">Reference proteome</keyword>
<dbReference type="GO" id="GO:0005739">
    <property type="term" value="C:mitochondrion"/>
    <property type="evidence" value="ECO:0007669"/>
    <property type="project" value="TreeGrafter"/>
</dbReference>
<accession>A0A8H5ET62</accession>
<dbReference type="EMBL" id="JAACJK010000226">
    <property type="protein sequence ID" value="KAF5311441.1"/>
    <property type="molecule type" value="Genomic_DNA"/>
</dbReference>
<evidence type="ECO:0000313" key="5">
    <source>
        <dbReference type="Proteomes" id="UP000541558"/>
    </source>
</evidence>
<sequence>MASVKLGTLLIRTLAKPIATQVKERARQHPKFRDLCINLAQFMYRSEIKLRTNILGEAARPAHVRPLSETRAIEQGANFIAEGFMFSVAAALILGETYRTSRNESKRRDTINDKIEDLGEGMSDLKARMDALVDKWEEERQRNDELARILERVVEIGLRGGWAEFEGTPLQLPRVQLTSLHPPSSLSPGTSLDPDLPRGSEIHSISDLPPHDTKIEVEAEGGQPKGEGEGKDKGSSDSSP</sequence>
<dbReference type="GO" id="GO:0019216">
    <property type="term" value="P:regulation of lipid metabolic process"/>
    <property type="evidence" value="ECO:0007669"/>
    <property type="project" value="TreeGrafter"/>
</dbReference>